<dbReference type="RefSeq" id="WP_163457792.1">
    <property type="nucleotide sequence ID" value="NZ_JAAGOH010000013.1"/>
</dbReference>
<proteinExistence type="predicted"/>
<protein>
    <submittedName>
        <fullName evidence="1">Uncharacterized protein</fullName>
    </submittedName>
</protein>
<dbReference type="Proteomes" id="UP000484255">
    <property type="component" value="Unassembled WGS sequence"/>
</dbReference>
<name>A0A7C9TJE1_9BURK</name>
<gene>
    <name evidence="1" type="ORF">G3A44_12160</name>
</gene>
<sequence length="321" mass="36208">MSDNQKEMEINRQAENFAKDDVSHQEYKCFEDSLSAVGPRNLIDPSKHANLQEILIKKVSAAEPFSLIRLGDGEGNVLFWSKRQHDYPALASLGMERILGLMFGRLAPKINSWDEFAAPIVAAAREATFVGIPNKKQFTTAVDLLSKASTEKVDVRGMTGVAGVWDAVSAFGQEWIDDENRHFVNRYAHKFLAQWIDSVVKQCQRLNVITCYPDLLARMANSWGVKEGRSHLIPNQALNVGWKLTEIHYPDRYFSISEELESTDLRGELYLVGAGLLGKAYCRTIEKQGGMAIDVGSLMDVWQGIGVRKYQTEEFVEKYRL</sequence>
<dbReference type="AlphaFoldDB" id="A0A7C9TJE1"/>
<comment type="caution">
    <text evidence="1">The sequence shown here is derived from an EMBL/GenBank/DDBJ whole genome shotgun (WGS) entry which is preliminary data.</text>
</comment>
<dbReference type="EMBL" id="JAAGOH010000013">
    <property type="protein sequence ID" value="NDY91940.1"/>
    <property type="molecule type" value="Genomic_DNA"/>
</dbReference>
<organism evidence="1 2">
    <name type="scientific">Ideonella livida</name>
    <dbReference type="NCBI Taxonomy" id="2707176"/>
    <lineage>
        <taxon>Bacteria</taxon>
        <taxon>Pseudomonadati</taxon>
        <taxon>Pseudomonadota</taxon>
        <taxon>Betaproteobacteria</taxon>
        <taxon>Burkholderiales</taxon>
        <taxon>Sphaerotilaceae</taxon>
        <taxon>Ideonella</taxon>
    </lineage>
</organism>
<accession>A0A7C9TJE1</accession>
<keyword evidence="2" id="KW-1185">Reference proteome</keyword>
<reference evidence="1 2" key="1">
    <citation type="submission" date="2020-02" db="EMBL/GenBank/DDBJ databases">
        <title>Ideonella bacterium strain TBM-1.</title>
        <authorList>
            <person name="Chen W.-M."/>
        </authorList>
    </citation>
    <scope>NUCLEOTIDE SEQUENCE [LARGE SCALE GENOMIC DNA]</scope>
    <source>
        <strain evidence="1 2">TBM-1</strain>
    </source>
</reference>
<evidence type="ECO:0000313" key="1">
    <source>
        <dbReference type="EMBL" id="NDY91940.1"/>
    </source>
</evidence>
<evidence type="ECO:0000313" key="2">
    <source>
        <dbReference type="Proteomes" id="UP000484255"/>
    </source>
</evidence>